<dbReference type="GO" id="GO:0006511">
    <property type="term" value="P:ubiquitin-dependent protein catabolic process"/>
    <property type="evidence" value="ECO:0007669"/>
    <property type="project" value="InterPro"/>
</dbReference>
<dbReference type="AlphaFoldDB" id="A0A9D4UID5"/>
<dbReference type="EMBL" id="JABFUD020000016">
    <property type="protein sequence ID" value="KAI5068435.1"/>
    <property type="molecule type" value="Genomic_DNA"/>
</dbReference>
<evidence type="ECO:0000259" key="2">
    <source>
        <dbReference type="Pfam" id="PF00888"/>
    </source>
</evidence>
<dbReference type="InterPro" id="IPR016159">
    <property type="entry name" value="Cullin_repeat-like_dom_sf"/>
</dbReference>
<organism evidence="3 4">
    <name type="scientific">Adiantum capillus-veneris</name>
    <name type="common">Maidenhair fern</name>
    <dbReference type="NCBI Taxonomy" id="13818"/>
    <lineage>
        <taxon>Eukaryota</taxon>
        <taxon>Viridiplantae</taxon>
        <taxon>Streptophyta</taxon>
        <taxon>Embryophyta</taxon>
        <taxon>Tracheophyta</taxon>
        <taxon>Polypodiopsida</taxon>
        <taxon>Polypodiidae</taxon>
        <taxon>Polypodiales</taxon>
        <taxon>Pteridineae</taxon>
        <taxon>Pteridaceae</taxon>
        <taxon>Vittarioideae</taxon>
        <taxon>Adiantum</taxon>
    </lineage>
</organism>
<dbReference type="Pfam" id="PF00888">
    <property type="entry name" value="Cullin"/>
    <property type="match status" value="1"/>
</dbReference>
<feature type="domain" description="Cullin N-terminal" evidence="2">
    <location>
        <begin position="45"/>
        <end position="310"/>
    </location>
</feature>
<proteinExistence type="inferred from homology"/>
<comment type="caution">
    <text evidence="3">The sequence shown here is derived from an EMBL/GenBank/DDBJ whole genome shotgun (WGS) entry which is preliminary data.</text>
</comment>
<dbReference type="InterPro" id="IPR001373">
    <property type="entry name" value="Cullin_N"/>
</dbReference>
<dbReference type="OrthoDB" id="27073at2759"/>
<dbReference type="Gene3D" id="1.20.1310.10">
    <property type="entry name" value="Cullin Repeats"/>
    <property type="match status" value="2"/>
</dbReference>
<reference evidence="3" key="1">
    <citation type="submission" date="2021-01" db="EMBL/GenBank/DDBJ databases">
        <title>Adiantum capillus-veneris genome.</title>
        <authorList>
            <person name="Fang Y."/>
            <person name="Liao Q."/>
        </authorList>
    </citation>
    <scope>NUCLEOTIDE SEQUENCE</scope>
    <source>
        <strain evidence="3">H3</strain>
        <tissue evidence="3">Leaf</tissue>
    </source>
</reference>
<dbReference type="PANTHER" id="PTHR11932">
    <property type="entry name" value="CULLIN"/>
    <property type="match status" value="1"/>
</dbReference>
<evidence type="ECO:0000313" key="4">
    <source>
        <dbReference type="Proteomes" id="UP000886520"/>
    </source>
</evidence>
<dbReference type="Proteomes" id="UP000886520">
    <property type="component" value="Chromosome 16"/>
</dbReference>
<accession>A0A9D4UID5</accession>
<sequence length="357" mass="40948">MAKTDRSAELAKEWGLMESKLASVVKEMMARDMQKKPFSEGKLIPRNDYIDLYERVYHLSVCDVAKDVYGRKLYKKYKHIVQRNIQTVFYAQEKSSENDSKSGPAGKIVMIDKGEEGLESFVEKFKTFKEKMLVLSHVFAYMERYYVPRNALPTLKEVLRTELNEQVLDKARGQLKNELENLMDKRRDGKSVKEDLFGDVVVTLFLEMSPKPTKNNMDVLVDLETKVTEGKVEKMDALNDLETFLLQRTRAYYEKTAPQWPQESLEKKAKQALSYERDFAAMFLPEKSVSEFEERLVKIFEEILLAIASKNADNMEDNKLGGSLEGSVKASLACSTHHKLQDSSKSSIADAFRTANV</sequence>
<comment type="similarity">
    <text evidence="1">Belongs to the cullin family.</text>
</comment>
<dbReference type="InterPro" id="IPR045093">
    <property type="entry name" value="Cullin"/>
</dbReference>
<dbReference type="GO" id="GO:0031625">
    <property type="term" value="F:ubiquitin protein ligase binding"/>
    <property type="evidence" value="ECO:0007669"/>
    <property type="project" value="InterPro"/>
</dbReference>
<name>A0A9D4UID5_ADICA</name>
<gene>
    <name evidence="3" type="ORF">GOP47_0016780</name>
</gene>
<dbReference type="SUPFAM" id="SSF74788">
    <property type="entry name" value="Cullin repeat-like"/>
    <property type="match status" value="1"/>
</dbReference>
<keyword evidence="4" id="KW-1185">Reference proteome</keyword>
<evidence type="ECO:0000313" key="3">
    <source>
        <dbReference type="EMBL" id="KAI5068435.1"/>
    </source>
</evidence>
<protein>
    <recommendedName>
        <fullName evidence="2">Cullin N-terminal domain-containing protein</fullName>
    </recommendedName>
</protein>
<evidence type="ECO:0000256" key="1">
    <source>
        <dbReference type="ARBA" id="ARBA00006019"/>
    </source>
</evidence>